<reference evidence="2 3" key="1">
    <citation type="submission" date="2023-01" db="EMBL/GenBank/DDBJ databases">
        <title>Novel species of the genus Asticcacaulis isolated from rivers.</title>
        <authorList>
            <person name="Lu H."/>
        </authorList>
    </citation>
    <scope>NUCLEOTIDE SEQUENCE [LARGE SCALE GENOMIC DNA]</scope>
    <source>
        <strain evidence="2 3">BYS171W</strain>
    </source>
</reference>
<evidence type="ECO:0000259" key="1">
    <source>
        <dbReference type="Pfam" id="PF12973"/>
    </source>
</evidence>
<sequence>MSKISHHIDELLLLDYHHRRLNAGQSLLVATHVEMCGHCRSQLRLFDAIGAALLQDMPPVAMRADALELALARIERPEEGEAPAAPVVPPYLQGIDLPETLRQTAFKKRYWAAPGVWMAHVDTPKDGKSLTYLMHVKGGMEMPVHDHHGLEMTLVLTGTFSDHNGVYRPGDCISCAEGDHHAPAIAAGEDCLCLIAALAPIAPKTLLGKLLKPFARI</sequence>
<evidence type="ECO:0000313" key="3">
    <source>
        <dbReference type="Proteomes" id="UP001214854"/>
    </source>
</evidence>
<dbReference type="CDD" id="cd20301">
    <property type="entry name" value="cupin_ChrR"/>
    <property type="match status" value="1"/>
</dbReference>
<dbReference type="NCBIfam" id="TIGR02451">
    <property type="entry name" value="anti_sig_ChrR"/>
    <property type="match status" value="1"/>
</dbReference>
<dbReference type="InterPro" id="IPR012807">
    <property type="entry name" value="Anti-sigma_ChrR"/>
</dbReference>
<dbReference type="Gene3D" id="1.10.10.1320">
    <property type="entry name" value="Anti-sigma factor, zinc-finger domain"/>
    <property type="match status" value="1"/>
</dbReference>
<dbReference type="Gene3D" id="2.60.120.10">
    <property type="entry name" value="Jelly Rolls"/>
    <property type="match status" value="1"/>
</dbReference>
<dbReference type="Pfam" id="PF12973">
    <property type="entry name" value="Cupin_7"/>
    <property type="match status" value="1"/>
</dbReference>
<proteinExistence type="predicted"/>
<keyword evidence="3" id="KW-1185">Reference proteome</keyword>
<name>A0ABT5HV65_9CAUL</name>
<dbReference type="InterPro" id="IPR025979">
    <property type="entry name" value="ChrR-like_cupin_dom"/>
</dbReference>
<feature type="domain" description="ChrR-like cupin" evidence="1">
    <location>
        <begin position="113"/>
        <end position="196"/>
    </location>
</feature>
<dbReference type="EMBL" id="JAQQKX010000009">
    <property type="protein sequence ID" value="MDC7683953.1"/>
    <property type="molecule type" value="Genomic_DNA"/>
</dbReference>
<accession>A0ABT5HV65</accession>
<dbReference type="InterPro" id="IPR011051">
    <property type="entry name" value="RmlC_Cupin_sf"/>
</dbReference>
<protein>
    <submittedName>
        <fullName evidence="2">ChrR family anti-sigma-E factor</fullName>
    </submittedName>
</protein>
<dbReference type="Proteomes" id="UP001214854">
    <property type="component" value="Unassembled WGS sequence"/>
</dbReference>
<organism evidence="2 3">
    <name type="scientific">Asticcacaulis aquaticus</name>
    <dbReference type="NCBI Taxonomy" id="2984212"/>
    <lineage>
        <taxon>Bacteria</taxon>
        <taxon>Pseudomonadati</taxon>
        <taxon>Pseudomonadota</taxon>
        <taxon>Alphaproteobacteria</taxon>
        <taxon>Caulobacterales</taxon>
        <taxon>Caulobacteraceae</taxon>
        <taxon>Asticcacaulis</taxon>
    </lineage>
</organism>
<evidence type="ECO:0000313" key="2">
    <source>
        <dbReference type="EMBL" id="MDC7683953.1"/>
    </source>
</evidence>
<comment type="caution">
    <text evidence="2">The sequence shown here is derived from an EMBL/GenBank/DDBJ whole genome shotgun (WGS) entry which is preliminary data.</text>
</comment>
<gene>
    <name evidence="2" type="ORF">PQU92_11750</name>
</gene>
<dbReference type="RefSeq" id="WP_272748414.1">
    <property type="nucleotide sequence ID" value="NZ_JAQQKX010000009.1"/>
</dbReference>
<dbReference type="SUPFAM" id="SSF51182">
    <property type="entry name" value="RmlC-like cupins"/>
    <property type="match status" value="1"/>
</dbReference>
<dbReference type="InterPro" id="IPR041916">
    <property type="entry name" value="Anti_sigma_zinc_sf"/>
</dbReference>
<dbReference type="InterPro" id="IPR014710">
    <property type="entry name" value="RmlC-like_jellyroll"/>
</dbReference>